<keyword evidence="2" id="KW-1185">Reference proteome</keyword>
<accession>A0A2K2U8N9</accession>
<comment type="caution">
    <text evidence="1">The sequence shown here is derived from an EMBL/GenBank/DDBJ whole genome shotgun (WGS) entry which is preliminary data.</text>
</comment>
<evidence type="ECO:0000313" key="1">
    <source>
        <dbReference type="EMBL" id="PNV66697.1"/>
    </source>
</evidence>
<name>A0A2K2U8N9_9ACTN</name>
<proteinExistence type="predicted"/>
<reference evidence="2" key="1">
    <citation type="submission" date="2018-01" db="EMBL/GenBank/DDBJ databases">
        <title>Rubneribacter badeniensis gen. nov., sp. nov., and Colonibacter rubneri, gen. nov., sp. nov., WGS of new members of the Eggerthellaceae.</title>
        <authorList>
            <person name="Danylec N."/>
            <person name="Stoll D.A."/>
            <person name="Doetsch A."/>
            <person name="Kulling S.E."/>
            <person name="Huch M."/>
        </authorList>
    </citation>
    <scope>NUCLEOTIDE SEQUENCE [LARGE SCALE GENOMIC DNA]</scope>
    <source>
        <strain evidence="2">ResAG-96</strain>
    </source>
</reference>
<protein>
    <submittedName>
        <fullName evidence="1">Uncharacterized protein</fullName>
    </submittedName>
</protein>
<organism evidence="1 2">
    <name type="scientific">Enteroscipio rubneri</name>
    <dbReference type="NCBI Taxonomy" id="2070686"/>
    <lineage>
        <taxon>Bacteria</taxon>
        <taxon>Bacillati</taxon>
        <taxon>Actinomycetota</taxon>
        <taxon>Coriobacteriia</taxon>
        <taxon>Eggerthellales</taxon>
        <taxon>Eggerthellaceae</taxon>
        <taxon>Enteroscipio</taxon>
    </lineage>
</organism>
<feature type="non-terminal residue" evidence="1">
    <location>
        <position position="91"/>
    </location>
</feature>
<dbReference type="RefSeq" id="WP_129588527.1">
    <property type="nucleotide sequence ID" value="NZ_CABMLE010000032.1"/>
</dbReference>
<sequence>MINTPEAIEAADAEFERMDALLIDGTMEQLRELESWRCPRCGKPMGFRYSQSCGSFSYGCGCTLTRSCKMFERPACAELFGDEYGDIPMER</sequence>
<dbReference type="Proteomes" id="UP000236197">
    <property type="component" value="Unassembled WGS sequence"/>
</dbReference>
<gene>
    <name evidence="1" type="ORF">C2L71_11775</name>
</gene>
<evidence type="ECO:0000313" key="2">
    <source>
        <dbReference type="Proteomes" id="UP000236197"/>
    </source>
</evidence>
<dbReference type="AlphaFoldDB" id="A0A2K2U8N9"/>
<dbReference type="EMBL" id="PPEK01000032">
    <property type="protein sequence ID" value="PNV66697.1"/>
    <property type="molecule type" value="Genomic_DNA"/>
</dbReference>
<dbReference type="OrthoDB" id="2528990at2"/>